<dbReference type="AlphaFoldDB" id="A1ASG9"/>
<dbReference type="STRING" id="338966.Ppro_2686"/>
<name>A1ASG9_PELPD</name>
<protein>
    <recommendedName>
        <fullName evidence="4">Prolipoprotein diacylglyceryl transferase</fullName>
    </recommendedName>
</protein>
<keyword evidence="3" id="KW-1185">Reference proteome</keyword>
<feature type="transmembrane region" description="Helical" evidence="1">
    <location>
        <begin position="114"/>
        <end position="132"/>
    </location>
</feature>
<organism evidence="2 3">
    <name type="scientific">Pelobacter propionicus (strain DSM 2379 / NBRC 103807 / OttBd1)</name>
    <dbReference type="NCBI Taxonomy" id="338966"/>
    <lineage>
        <taxon>Bacteria</taxon>
        <taxon>Pseudomonadati</taxon>
        <taxon>Thermodesulfobacteriota</taxon>
        <taxon>Desulfuromonadia</taxon>
        <taxon>Desulfuromonadales</taxon>
        <taxon>Desulfuromonadaceae</taxon>
        <taxon>Pelobacter</taxon>
    </lineage>
</organism>
<dbReference type="GO" id="GO:0008961">
    <property type="term" value="F:phosphatidylglycerol-prolipoprotein diacylglyceryl transferase activity"/>
    <property type="evidence" value="ECO:0007669"/>
    <property type="project" value="InterPro"/>
</dbReference>
<feature type="transmembrane region" description="Helical" evidence="1">
    <location>
        <begin position="84"/>
        <end position="102"/>
    </location>
</feature>
<keyword evidence="1" id="KW-1133">Transmembrane helix</keyword>
<evidence type="ECO:0000313" key="2">
    <source>
        <dbReference type="EMBL" id="ABL00290.1"/>
    </source>
</evidence>
<evidence type="ECO:0008006" key="4">
    <source>
        <dbReference type="Google" id="ProtNLM"/>
    </source>
</evidence>
<keyword evidence="1" id="KW-0812">Transmembrane</keyword>
<dbReference type="GO" id="GO:0042158">
    <property type="term" value="P:lipoprotein biosynthetic process"/>
    <property type="evidence" value="ECO:0007669"/>
    <property type="project" value="InterPro"/>
</dbReference>
<evidence type="ECO:0000256" key="1">
    <source>
        <dbReference type="SAM" id="Phobius"/>
    </source>
</evidence>
<accession>A1ASG9</accession>
<proteinExistence type="predicted"/>
<dbReference type="InterPro" id="IPR001640">
    <property type="entry name" value="Lgt"/>
</dbReference>
<gene>
    <name evidence="2" type="ordered locus">Ppro_2686</name>
</gene>
<feature type="transmembrane region" description="Helical" evidence="1">
    <location>
        <begin position="224"/>
        <end position="252"/>
    </location>
</feature>
<feature type="transmembrane region" description="Helical" evidence="1">
    <location>
        <begin position="51"/>
        <end position="72"/>
    </location>
</feature>
<dbReference type="RefSeq" id="WP_011736541.1">
    <property type="nucleotide sequence ID" value="NC_008609.1"/>
</dbReference>
<dbReference type="GO" id="GO:0005886">
    <property type="term" value="C:plasma membrane"/>
    <property type="evidence" value="ECO:0007669"/>
    <property type="project" value="InterPro"/>
</dbReference>
<dbReference type="OrthoDB" id="5386948at2"/>
<feature type="transmembrane region" description="Helical" evidence="1">
    <location>
        <begin position="139"/>
        <end position="157"/>
    </location>
</feature>
<sequence length="350" mass="37444">MNEALLLGGVSVLLVVYLRWGFAVLPREGWQIIAALPSGKSGPHHWQGTNLTWYGILTANAYLVAVTVFLALMGARGIPAGTSLLLALALLCICVPASRLVARVVEKKKHTFTVGGAVFVGILAAPPLVWFYNRAAAEAGATTIPVMAACAAMATAYCFGEGLGRLACISFGCCYGKPLSACSGWLRRLFSGRCFVFFGDTRKIAYAGGLEATEVIPVQALTAILFNVCGLACGALFLAGHFRASFLTAILTTQLWRSLSENLRADYRGEGSLSAYQIMGMLASVYALVTALIMGDDGGALPHLLRGLALLWSPRQILFLQCVWLVIFVYTGRSTVTGSTISFHVHRDRI</sequence>
<dbReference type="eggNOG" id="COG0682">
    <property type="taxonomic scope" value="Bacteria"/>
</dbReference>
<dbReference type="EMBL" id="CP000482">
    <property type="protein sequence ID" value="ABL00290.1"/>
    <property type="molecule type" value="Genomic_DNA"/>
</dbReference>
<dbReference type="KEGG" id="ppd:Ppro_2686"/>
<keyword evidence="1" id="KW-0472">Membrane</keyword>
<dbReference type="Pfam" id="PF01790">
    <property type="entry name" value="LGT"/>
    <property type="match status" value="1"/>
</dbReference>
<dbReference type="HOGENOM" id="CLU_775499_0_0_7"/>
<reference evidence="2 3" key="1">
    <citation type="submission" date="2006-10" db="EMBL/GenBank/DDBJ databases">
        <title>Complete sequence of chromosome of Pelobacter propionicus DSM 2379.</title>
        <authorList>
            <consortium name="US DOE Joint Genome Institute"/>
            <person name="Copeland A."/>
            <person name="Lucas S."/>
            <person name="Lapidus A."/>
            <person name="Barry K."/>
            <person name="Detter J.C."/>
            <person name="Glavina del Rio T."/>
            <person name="Hammon N."/>
            <person name="Israni S."/>
            <person name="Dalin E."/>
            <person name="Tice H."/>
            <person name="Pitluck S."/>
            <person name="Saunders E."/>
            <person name="Brettin T."/>
            <person name="Bruce D."/>
            <person name="Han C."/>
            <person name="Tapia R."/>
            <person name="Schmutz J."/>
            <person name="Larimer F."/>
            <person name="Land M."/>
            <person name="Hauser L."/>
            <person name="Kyrpides N."/>
            <person name="Kim E."/>
            <person name="Lovley D."/>
            <person name="Richardson P."/>
        </authorList>
    </citation>
    <scope>NUCLEOTIDE SEQUENCE [LARGE SCALE GENOMIC DNA]</scope>
    <source>
        <strain evidence="3">DSM 2379 / NBRC 103807 / OttBd1</strain>
    </source>
</reference>
<feature type="transmembrane region" description="Helical" evidence="1">
    <location>
        <begin position="314"/>
        <end position="332"/>
    </location>
</feature>
<dbReference type="Proteomes" id="UP000006732">
    <property type="component" value="Chromosome"/>
</dbReference>
<feature type="transmembrane region" description="Helical" evidence="1">
    <location>
        <begin position="273"/>
        <end position="294"/>
    </location>
</feature>
<evidence type="ECO:0000313" key="3">
    <source>
        <dbReference type="Proteomes" id="UP000006732"/>
    </source>
</evidence>